<dbReference type="Pfam" id="PF06259">
    <property type="entry name" value="Abhydrolase_8"/>
    <property type="match status" value="1"/>
</dbReference>
<evidence type="ECO:0000259" key="2">
    <source>
        <dbReference type="Pfam" id="PF06259"/>
    </source>
</evidence>
<gene>
    <name evidence="3" type="ORF">WDS16_25575</name>
</gene>
<keyword evidence="3" id="KW-0378">Hydrolase</keyword>
<name>A0ABZ2PKV6_9NOCA</name>
<feature type="region of interest" description="Disordered" evidence="1">
    <location>
        <begin position="264"/>
        <end position="283"/>
    </location>
</feature>
<proteinExistence type="predicted"/>
<evidence type="ECO:0000256" key="1">
    <source>
        <dbReference type="SAM" id="MobiDB-lite"/>
    </source>
</evidence>
<reference evidence="3 4" key="1">
    <citation type="submission" date="2024-03" db="EMBL/GenBank/DDBJ databases">
        <title>Natural products discovery in diverse microorganisms through a two-stage MS feature dereplication strategy.</title>
        <authorList>
            <person name="Zhang R."/>
        </authorList>
    </citation>
    <scope>NUCLEOTIDE SEQUENCE [LARGE SCALE GENOMIC DNA]</scope>
    <source>
        <strain evidence="3 4">18930</strain>
    </source>
</reference>
<evidence type="ECO:0000313" key="3">
    <source>
        <dbReference type="EMBL" id="WXG68518.1"/>
    </source>
</evidence>
<dbReference type="Proteomes" id="UP001432000">
    <property type="component" value="Chromosome"/>
</dbReference>
<keyword evidence="4" id="KW-1185">Reference proteome</keyword>
<sequence>MLVSQLRSWTPQALVAVAADVGSINDDFDDRLSQMERSTDEALSDWEGDAAAAALARSLSDRIVGTHIVTAVAAVSETFGQAASKLVAVRDPALRIVDSAIAEGFTVEDSGTVIAPSSSTGDAMIDMLMQSSFDEKARIFQASLIPLLESAAEVDRACAVSLADAMSDLADITTASPAASLYSPEVRAILDGSAFLPEDPVALAEFWDQLSPAEKDGLAAWDPTIGNRDGLPAIDKSRYNEELLQTLSANADANVDDIEARHPDWLKGENLPPTQGIISDEDSDRQRELDRWLEERAAAEKTAFGYREVRTQLDKDGVPRYLMNIDAEGRGAIALNNPDSAGHVATYIPGTSSGLPSLGGDMDRAGNLLDAANSENGGRNSVVTWVGYNAPPEIHNAGSSEYAAAGAPRLDSFQDGLRAAHDGAPSVNTVIGHSYGSTVIGHAMSEGNSLDADRVIFVGSPGVGNGIDGVEDLRLDSVDPSSNHERIFATAAATDPVTWIGGAADTVAEAGSVIGLPGDISLIHGPDPTSSSFGATVFETDPGPSIDIGGMDFGVSPSTHSDYFLINNPGLEEMGRIIAGTR</sequence>
<protein>
    <submittedName>
        <fullName evidence="3">Alpha/beta hydrolase</fullName>
    </submittedName>
</protein>
<feature type="domain" description="DUF1023" evidence="2">
    <location>
        <begin position="329"/>
        <end position="498"/>
    </location>
</feature>
<dbReference type="InterPro" id="IPR010427">
    <property type="entry name" value="DUF1023"/>
</dbReference>
<accession>A0ABZ2PKV6</accession>
<dbReference type="GO" id="GO:0016787">
    <property type="term" value="F:hydrolase activity"/>
    <property type="evidence" value="ECO:0007669"/>
    <property type="project" value="UniProtKB-KW"/>
</dbReference>
<evidence type="ECO:0000313" key="4">
    <source>
        <dbReference type="Proteomes" id="UP001432000"/>
    </source>
</evidence>
<dbReference type="EMBL" id="CP147846">
    <property type="protein sequence ID" value="WXG68518.1"/>
    <property type="molecule type" value="Genomic_DNA"/>
</dbReference>
<dbReference type="Gene3D" id="1.10.287.1060">
    <property type="entry name" value="ESAT-6-like"/>
    <property type="match status" value="1"/>
</dbReference>
<dbReference type="SUPFAM" id="SSF140453">
    <property type="entry name" value="EsxAB dimer-like"/>
    <property type="match status" value="1"/>
</dbReference>
<dbReference type="InterPro" id="IPR036689">
    <property type="entry name" value="ESAT-6-like_sf"/>
</dbReference>
<organism evidence="3 4">
    <name type="scientific">Rhodococcus sovatensis</name>
    <dbReference type="NCBI Taxonomy" id="1805840"/>
    <lineage>
        <taxon>Bacteria</taxon>
        <taxon>Bacillati</taxon>
        <taxon>Actinomycetota</taxon>
        <taxon>Actinomycetes</taxon>
        <taxon>Mycobacteriales</taxon>
        <taxon>Nocardiaceae</taxon>
        <taxon>Rhodococcus</taxon>
    </lineage>
</organism>